<name>A0A8K0KA61_LADFU</name>
<keyword evidence="1" id="KW-1133">Transmembrane helix</keyword>
<comment type="caution">
    <text evidence="2">The sequence shown here is derived from an EMBL/GenBank/DDBJ whole genome shotgun (WGS) entry which is preliminary data.</text>
</comment>
<gene>
    <name evidence="2" type="ORF">J437_LFUL004505</name>
</gene>
<keyword evidence="1" id="KW-0812">Transmembrane</keyword>
<evidence type="ECO:0000313" key="3">
    <source>
        <dbReference type="Proteomes" id="UP000792457"/>
    </source>
</evidence>
<dbReference type="EMBL" id="KZ308498">
    <property type="protein sequence ID" value="KAG8230592.1"/>
    <property type="molecule type" value="Genomic_DNA"/>
</dbReference>
<evidence type="ECO:0000313" key="2">
    <source>
        <dbReference type="EMBL" id="KAG8230592.1"/>
    </source>
</evidence>
<organism evidence="2 3">
    <name type="scientific">Ladona fulva</name>
    <name type="common">Scarce chaser dragonfly</name>
    <name type="synonym">Libellula fulva</name>
    <dbReference type="NCBI Taxonomy" id="123851"/>
    <lineage>
        <taxon>Eukaryota</taxon>
        <taxon>Metazoa</taxon>
        <taxon>Ecdysozoa</taxon>
        <taxon>Arthropoda</taxon>
        <taxon>Hexapoda</taxon>
        <taxon>Insecta</taxon>
        <taxon>Pterygota</taxon>
        <taxon>Palaeoptera</taxon>
        <taxon>Odonata</taxon>
        <taxon>Epiprocta</taxon>
        <taxon>Anisoptera</taxon>
        <taxon>Libelluloidea</taxon>
        <taxon>Libellulidae</taxon>
        <taxon>Ladona</taxon>
    </lineage>
</organism>
<proteinExistence type="predicted"/>
<accession>A0A8K0KA61</accession>
<protein>
    <submittedName>
        <fullName evidence="2">Uncharacterized protein</fullName>
    </submittedName>
</protein>
<keyword evidence="3" id="KW-1185">Reference proteome</keyword>
<keyword evidence="1" id="KW-0472">Membrane</keyword>
<evidence type="ECO:0000256" key="1">
    <source>
        <dbReference type="SAM" id="Phobius"/>
    </source>
</evidence>
<reference evidence="2" key="1">
    <citation type="submission" date="2013-04" db="EMBL/GenBank/DDBJ databases">
        <authorList>
            <person name="Qu J."/>
            <person name="Murali S.C."/>
            <person name="Bandaranaike D."/>
            <person name="Bellair M."/>
            <person name="Blankenburg K."/>
            <person name="Chao H."/>
            <person name="Dinh H."/>
            <person name="Doddapaneni H."/>
            <person name="Downs B."/>
            <person name="Dugan-Rocha S."/>
            <person name="Elkadiri S."/>
            <person name="Gnanaolivu R.D."/>
            <person name="Hernandez B."/>
            <person name="Javaid M."/>
            <person name="Jayaseelan J.C."/>
            <person name="Lee S."/>
            <person name="Li M."/>
            <person name="Ming W."/>
            <person name="Munidasa M."/>
            <person name="Muniz J."/>
            <person name="Nguyen L."/>
            <person name="Ongeri F."/>
            <person name="Osuji N."/>
            <person name="Pu L.-L."/>
            <person name="Puazo M."/>
            <person name="Qu C."/>
            <person name="Quiroz J."/>
            <person name="Raj R."/>
            <person name="Weissenberger G."/>
            <person name="Xin Y."/>
            <person name="Zou X."/>
            <person name="Han Y."/>
            <person name="Richards S."/>
            <person name="Worley K."/>
            <person name="Muzny D."/>
            <person name="Gibbs R."/>
        </authorList>
    </citation>
    <scope>NUCLEOTIDE SEQUENCE</scope>
    <source>
        <strain evidence="2">Sampled in the wild</strain>
    </source>
</reference>
<reference evidence="2" key="2">
    <citation type="submission" date="2017-10" db="EMBL/GenBank/DDBJ databases">
        <title>Ladona fulva Genome sequencing and assembly.</title>
        <authorList>
            <person name="Murali S."/>
            <person name="Richards S."/>
            <person name="Bandaranaike D."/>
            <person name="Bellair M."/>
            <person name="Blankenburg K."/>
            <person name="Chao H."/>
            <person name="Dinh H."/>
            <person name="Doddapaneni H."/>
            <person name="Dugan-Rocha S."/>
            <person name="Elkadiri S."/>
            <person name="Gnanaolivu R."/>
            <person name="Hernandez B."/>
            <person name="Skinner E."/>
            <person name="Javaid M."/>
            <person name="Lee S."/>
            <person name="Li M."/>
            <person name="Ming W."/>
            <person name="Munidasa M."/>
            <person name="Muniz J."/>
            <person name="Nguyen L."/>
            <person name="Hughes D."/>
            <person name="Osuji N."/>
            <person name="Pu L.-L."/>
            <person name="Puazo M."/>
            <person name="Qu C."/>
            <person name="Quiroz J."/>
            <person name="Raj R."/>
            <person name="Weissenberger G."/>
            <person name="Xin Y."/>
            <person name="Zou X."/>
            <person name="Han Y."/>
            <person name="Worley K."/>
            <person name="Muzny D."/>
            <person name="Gibbs R."/>
        </authorList>
    </citation>
    <scope>NUCLEOTIDE SEQUENCE</scope>
    <source>
        <strain evidence="2">Sampled in the wild</strain>
    </source>
</reference>
<sequence>MSSHTLAGIAIALLAIMNIFLFYELTSIEALARRSITLPSKLDLTSLRNDPSTHEDWLKFTEKLIEFDDIETESWISDVQDTVNLLLKVEDILKNLTNRIPLEVKHKALLRSMKKISPETNSK</sequence>
<feature type="transmembrane region" description="Helical" evidence="1">
    <location>
        <begin position="6"/>
        <end position="25"/>
    </location>
</feature>
<dbReference type="AlphaFoldDB" id="A0A8K0KA61"/>
<dbReference type="Proteomes" id="UP000792457">
    <property type="component" value="Unassembled WGS sequence"/>
</dbReference>